<dbReference type="PANTHER" id="PTHR10000:SF8">
    <property type="entry name" value="HAD SUPERFAMILY HYDROLASE-LIKE, TYPE 3"/>
    <property type="match status" value="1"/>
</dbReference>
<gene>
    <name evidence="1" type="ORF">QBD03_03085</name>
</gene>
<dbReference type="SFLD" id="SFLDS00003">
    <property type="entry name" value="Haloacid_Dehalogenase"/>
    <property type="match status" value="1"/>
</dbReference>
<dbReference type="PANTHER" id="PTHR10000">
    <property type="entry name" value="PHOSPHOSERINE PHOSPHATASE"/>
    <property type="match status" value="1"/>
</dbReference>
<protein>
    <submittedName>
        <fullName evidence="1">Cof-type HAD-IIB family hydrolase</fullName>
        <ecNumber evidence="1">3.1.3.-</ecNumber>
    </submittedName>
</protein>
<dbReference type="InterPro" id="IPR023214">
    <property type="entry name" value="HAD_sf"/>
</dbReference>
<dbReference type="PROSITE" id="PS01229">
    <property type="entry name" value="COF_2"/>
    <property type="match status" value="1"/>
</dbReference>
<accession>A0AAF0GRL0</accession>
<dbReference type="CDD" id="cd07516">
    <property type="entry name" value="HAD_Pase"/>
    <property type="match status" value="1"/>
</dbReference>
<evidence type="ECO:0000313" key="2">
    <source>
        <dbReference type="Proteomes" id="UP001179858"/>
    </source>
</evidence>
<dbReference type="AlphaFoldDB" id="A0AAF0GRL0"/>
<dbReference type="Pfam" id="PF08282">
    <property type="entry name" value="Hydrolase_3"/>
    <property type="match status" value="1"/>
</dbReference>
<dbReference type="GO" id="GO:0016791">
    <property type="term" value="F:phosphatase activity"/>
    <property type="evidence" value="ECO:0007669"/>
    <property type="project" value="UniProtKB-ARBA"/>
</dbReference>
<dbReference type="SFLD" id="SFLDG01140">
    <property type="entry name" value="C2.B:_Phosphomannomutase_and_P"/>
    <property type="match status" value="1"/>
</dbReference>
<dbReference type="GO" id="GO:0000287">
    <property type="term" value="F:magnesium ion binding"/>
    <property type="evidence" value="ECO:0007669"/>
    <property type="project" value="TreeGrafter"/>
</dbReference>
<dbReference type="InterPro" id="IPR006379">
    <property type="entry name" value="HAD-SF_hydro_IIB"/>
</dbReference>
<organism evidence="1 2">
    <name type="scientific">Latilactobacillus sakei</name>
    <name type="common">Lactobacillus sakei</name>
    <dbReference type="NCBI Taxonomy" id="1599"/>
    <lineage>
        <taxon>Bacteria</taxon>
        <taxon>Bacillati</taxon>
        <taxon>Bacillota</taxon>
        <taxon>Bacilli</taxon>
        <taxon>Lactobacillales</taxon>
        <taxon>Lactobacillaceae</taxon>
        <taxon>Latilactobacillus</taxon>
    </lineage>
</organism>
<name>A0AAF0GRL0_LATSK</name>
<evidence type="ECO:0000313" key="1">
    <source>
        <dbReference type="EMBL" id="WGI19708.1"/>
    </source>
</evidence>
<dbReference type="Proteomes" id="UP001179858">
    <property type="component" value="Chromosome"/>
</dbReference>
<dbReference type="InterPro" id="IPR000150">
    <property type="entry name" value="Cof"/>
</dbReference>
<dbReference type="Gene3D" id="3.40.50.1000">
    <property type="entry name" value="HAD superfamily/HAD-like"/>
    <property type="match status" value="1"/>
</dbReference>
<dbReference type="Gene3D" id="3.30.1240.10">
    <property type="match status" value="1"/>
</dbReference>
<dbReference type="InterPro" id="IPR036412">
    <property type="entry name" value="HAD-like_sf"/>
</dbReference>
<keyword evidence="1" id="KW-0378">Hydrolase</keyword>
<dbReference type="RefSeq" id="WP_280103156.1">
    <property type="nucleotide sequence ID" value="NZ_CP122959.1"/>
</dbReference>
<dbReference type="EMBL" id="CP122959">
    <property type="protein sequence ID" value="WGI19708.1"/>
    <property type="molecule type" value="Genomic_DNA"/>
</dbReference>
<dbReference type="NCBIfam" id="TIGR00099">
    <property type="entry name" value="Cof-subfamily"/>
    <property type="match status" value="1"/>
</dbReference>
<sequence length="264" mass="28582">MALKLLAIDLDGTTLNSQGEISDVNKTHLQQVVASGVQLVVATGRSVHSASSFLEQMGVEEAYIVSLNGAAVFKWGDLTPLMTIKMPTVLVEQVVVSGDLQQVNTYFSTVLNSYILVRDESLLTMFAKNSELTTVETLADLGDDQSQVSKMLYCTKNPAILAELVAKIKDLPVAAVKPDEMCLEITAQDTSKAKGLQFLGEILNILPEEMAAIGDSENDFEMLQFVGNGIVMANGMPHIKAIADYITLSNDQDGLAHAIRYLLE</sequence>
<dbReference type="EC" id="3.1.3.-" evidence="1"/>
<dbReference type="SUPFAM" id="SSF56784">
    <property type="entry name" value="HAD-like"/>
    <property type="match status" value="1"/>
</dbReference>
<reference evidence="1" key="1">
    <citation type="submission" date="2023-04" db="EMBL/GenBank/DDBJ databases">
        <title>Novel strain of Lactilactobacillus sakei and use thereof.</title>
        <authorList>
            <person name="Kim S.Y."/>
        </authorList>
    </citation>
    <scope>NUCLEOTIDE SEQUENCE</scope>
    <source>
        <strain evidence="1">HUP1</strain>
    </source>
</reference>
<dbReference type="NCBIfam" id="TIGR01484">
    <property type="entry name" value="HAD-SF-IIB"/>
    <property type="match status" value="1"/>
</dbReference>
<proteinExistence type="predicted"/>
<dbReference type="GO" id="GO:0005829">
    <property type="term" value="C:cytosol"/>
    <property type="evidence" value="ECO:0007669"/>
    <property type="project" value="TreeGrafter"/>
</dbReference>